<sequence>MLIMYVLGILLCLKTSTSTPFKYQIRSTGTTILGIRVSAETVVLASDSRTTIQGAIASDVTIKLHDVIDSDDSTLQLPSQSSSQSSQSVQTWPSTIMSNSIPYVGSLVSSKQEPVLATIAGAGTSGDVTYIVDEIKSECRIGLKLNDGVTCQEILDKIKDLTMTGKKECSLILGLVGSNTCSCQIIDSTNGSREVLHYVALGSGGPFATAYLDSVLTGAEKKVNMSVEEGVGVAVRGVLKGVECDEFSGGRVEVVIMRKGGKVERWRFTPVVKRTQQQMQDESDDDDEFKTIVRTDAEREEGLRRLKKLIEDPD</sequence>
<evidence type="ECO:0008006" key="7">
    <source>
        <dbReference type="Google" id="ProtNLM"/>
    </source>
</evidence>
<reference evidence="6" key="1">
    <citation type="journal article" date="2023" name="Commun. Biol.">
        <title>Genome analysis of Parmales, the sister group of diatoms, reveals the evolutionary specialization of diatoms from phago-mixotrophs to photoautotrophs.</title>
        <authorList>
            <person name="Ban H."/>
            <person name="Sato S."/>
            <person name="Yoshikawa S."/>
            <person name="Yamada K."/>
            <person name="Nakamura Y."/>
            <person name="Ichinomiya M."/>
            <person name="Sato N."/>
            <person name="Blanc-Mathieu R."/>
            <person name="Endo H."/>
            <person name="Kuwata A."/>
            <person name="Ogata H."/>
        </authorList>
    </citation>
    <scope>NUCLEOTIDE SEQUENCE [LARGE SCALE GENOMIC DNA]</scope>
    <source>
        <strain evidence="6">NIES 3701</strain>
    </source>
</reference>
<evidence type="ECO:0000256" key="4">
    <source>
        <dbReference type="SAM" id="SignalP"/>
    </source>
</evidence>
<dbReference type="GO" id="GO:0005737">
    <property type="term" value="C:cytoplasm"/>
    <property type="evidence" value="ECO:0007669"/>
    <property type="project" value="TreeGrafter"/>
</dbReference>
<dbReference type="GO" id="GO:0051603">
    <property type="term" value="P:proteolysis involved in protein catabolic process"/>
    <property type="evidence" value="ECO:0007669"/>
    <property type="project" value="InterPro"/>
</dbReference>
<dbReference type="InterPro" id="IPR029055">
    <property type="entry name" value="Ntn_hydrolases_N"/>
</dbReference>
<gene>
    <name evidence="5" type="ORF">TrST_g6157</name>
</gene>
<protein>
    <recommendedName>
        <fullName evidence="7">Proteasome endopeptidase complex</fullName>
    </recommendedName>
</protein>
<feature type="chain" id="PRO_5040979310" description="Proteasome endopeptidase complex" evidence="4">
    <location>
        <begin position="19"/>
        <end position="314"/>
    </location>
</feature>
<evidence type="ECO:0000313" key="5">
    <source>
        <dbReference type="EMBL" id="GMH88104.1"/>
    </source>
</evidence>
<dbReference type="AlphaFoldDB" id="A0A9W7BJE6"/>
<dbReference type="InterPro" id="IPR023333">
    <property type="entry name" value="Proteasome_suB-type"/>
</dbReference>
<evidence type="ECO:0000256" key="3">
    <source>
        <dbReference type="ARBA" id="ARBA00022801"/>
    </source>
</evidence>
<organism evidence="5 6">
    <name type="scientific">Triparma strigata</name>
    <dbReference type="NCBI Taxonomy" id="1606541"/>
    <lineage>
        <taxon>Eukaryota</taxon>
        <taxon>Sar</taxon>
        <taxon>Stramenopiles</taxon>
        <taxon>Ochrophyta</taxon>
        <taxon>Bolidophyceae</taxon>
        <taxon>Parmales</taxon>
        <taxon>Triparmaceae</taxon>
        <taxon>Triparma</taxon>
    </lineage>
</organism>
<keyword evidence="1" id="KW-0963">Cytoplasm</keyword>
<dbReference type="PANTHER" id="PTHR32194">
    <property type="entry name" value="METALLOPROTEASE TLDD"/>
    <property type="match status" value="1"/>
</dbReference>
<evidence type="ECO:0000256" key="2">
    <source>
        <dbReference type="ARBA" id="ARBA00022670"/>
    </source>
</evidence>
<dbReference type="Gene3D" id="3.60.20.10">
    <property type="entry name" value="Glutamine Phosphoribosylpyrophosphate, subunit 1, domain 1"/>
    <property type="match status" value="1"/>
</dbReference>
<comment type="caution">
    <text evidence="5">The sequence shown here is derived from an EMBL/GenBank/DDBJ whole genome shotgun (WGS) entry which is preliminary data.</text>
</comment>
<name>A0A9W7BJE6_9STRA</name>
<dbReference type="PANTHER" id="PTHR32194:SF0">
    <property type="entry name" value="ATP-DEPENDENT PROTEASE SUBUNIT HSLV"/>
    <property type="match status" value="1"/>
</dbReference>
<evidence type="ECO:0000256" key="1">
    <source>
        <dbReference type="ARBA" id="ARBA00022490"/>
    </source>
</evidence>
<dbReference type="EMBL" id="BRXY01000338">
    <property type="protein sequence ID" value="GMH88104.1"/>
    <property type="molecule type" value="Genomic_DNA"/>
</dbReference>
<dbReference type="GO" id="GO:0005839">
    <property type="term" value="C:proteasome core complex"/>
    <property type="evidence" value="ECO:0007669"/>
    <property type="project" value="InterPro"/>
</dbReference>
<proteinExistence type="predicted"/>
<keyword evidence="4" id="KW-0732">Signal</keyword>
<keyword evidence="3" id="KW-0378">Hydrolase</keyword>
<dbReference type="SUPFAM" id="SSF56235">
    <property type="entry name" value="N-terminal nucleophile aminohydrolases (Ntn hydrolases)"/>
    <property type="match status" value="2"/>
</dbReference>
<dbReference type="GO" id="GO:0008233">
    <property type="term" value="F:peptidase activity"/>
    <property type="evidence" value="ECO:0007669"/>
    <property type="project" value="UniProtKB-KW"/>
</dbReference>
<dbReference type="Pfam" id="PF00227">
    <property type="entry name" value="Proteasome"/>
    <property type="match status" value="1"/>
</dbReference>
<dbReference type="InterPro" id="IPR001353">
    <property type="entry name" value="Proteasome_sua/b"/>
</dbReference>
<keyword evidence="6" id="KW-1185">Reference proteome</keyword>
<dbReference type="OrthoDB" id="10403832at2759"/>
<dbReference type="Proteomes" id="UP001165085">
    <property type="component" value="Unassembled WGS sequence"/>
</dbReference>
<keyword evidence="2" id="KW-0645">Protease</keyword>
<feature type="signal peptide" evidence="4">
    <location>
        <begin position="1"/>
        <end position="18"/>
    </location>
</feature>
<evidence type="ECO:0000313" key="6">
    <source>
        <dbReference type="Proteomes" id="UP001165085"/>
    </source>
</evidence>
<accession>A0A9W7BJE6</accession>